<dbReference type="KEGG" id="dgo:DGo_CA1996"/>
<name>H8GXS1_DEIGI</name>
<organism evidence="1 2">
    <name type="scientific">Deinococcus gobiensis (strain DSM 21396 / JCM 16679 / CGMCC 1.7299 / I-0)</name>
    <dbReference type="NCBI Taxonomy" id="745776"/>
    <lineage>
        <taxon>Bacteria</taxon>
        <taxon>Thermotogati</taxon>
        <taxon>Deinococcota</taxon>
        <taxon>Deinococci</taxon>
        <taxon>Deinococcales</taxon>
        <taxon>Deinococcaceae</taxon>
        <taxon>Deinococcus</taxon>
    </lineage>
</organism>
<sequence>MGFRDSLKMLDVRSFLNASARRVLLYVVGDDDGTYKPVTESMLAGGGSGGGGSAPTLVPLGNHITLALDGTARAPTWPAGTLGARIGVSGGSARVAVTAPEPTSTTGLLWADGSTWELTQGDIAGFKATVASGSPVLDIQPLGAG</sequence>
<accession>H8GXS1</accession>
<dbReference type="STRING" id="745776.DGo_CA1996"/>
<reference evidence="1 2" key="1">
    <citation type="journal article" date="2012" name="PLoS ONE">
        <title>Genome sequence and transcriptome analysis of the radioresistant bacterium Deinococcus gobiensis: insights into the extreme environmental adaptations.</title>
        <authorList>
            <person name="Yuan M."/>
            <person name="Chen M."/>
            <person name="Zhang W."/>
            <person name="Lu W."/>
            <person name="Wang J."/>
            <person name="Yang M."/>
            <person name="Zhao P."/>
            <person name="Tang R."/>
            <person name="Li X."/>
            <person name="Hao Y."/>
            <person name="Zhou Z."/>
            <person name="Zhan Y."/>
            <person name="Yu H."/>
            <person name="Teng C."/>
            <person name="Yan Y."/>
            <person name="Ping S."/>
            <person name="Wang Y."/>
            <person name="Lin M."/>
        </authorList>
    </citation>
    <scope>NUCLEOTIDE SEQUENCE [LARGE SCALE GENOMIC DNA]</scope>
    <source>
        <strain evidence="1 2">I-0</strain>
    </source>
</reference>
<dbReference type="Proteomes" id="UP000007575">
    <property type="component" value="Chromosome"/>
</dbReference>
<dbReference type="RefSeq" id="WP_014685406.1">
    <property type="nucleotide sequence ID" value="NC_017790.1"/>
</dbReference>
<dbReference type="OrthoDB" id="10003644at2"/>
<protein>
    <submittedName>
        <fullName evidence="1">Uncharacterized protein</fullName>
    </submittedName>
</protein>
<keyword evidence="2" id="KW-1185">Reference proteome</keyword>
<dbReference type="HOGENOM" id="CLU_1783690_0_0_0"/>
<evidence type="ECO:0000313" key="1">
    <source>
        <dbReference type="EMBL" id="AFD25923.1"/>
    </source>
</evidence>
<dbReference type="AlphaFoldDB" id="H8GXS1"/>
<evidence type="ECO:0000313" key="2">
    <source>
        <dbReference type="Proteomes" id="UP000007575"/>
    </source>
</evidence>
<dbReference type="PATRIC" id="fig|745776.4.peg.2045"/>
<dbReference type="EMBL" id="CP002191">
    <property type="protein sequence ID" value="AFD25923.1"/>
    <property type="molecule type" value="Genomic_DNA"/>
</dbReference>
<proteinExistence type="predicted"/>
<gene>
    <name evidence="1" type="ordered locus">DGo_CA1996</name>
</gene>